<evidence type="ECO:0000313" key="2">
    <source>
        <dbReference type="Proteomes" id="UP000178323"/>
    </source>
</evidence>
<organism evidence="1 2">
    <name type="scientific">Candidatus Falkowbacteria bacterium RBG_13_39_14</name>
    <dbReference type="NCBI Taxonomy" id="1797985"/>
    <lineage>
        <taxon>Bacteria</taxon>
        <taxon>Candidatus Falkowiibacteriota</taxon>
    </lineage>
</organism>
<comment type="caution">
    <text evidence="1">The sequence shown here is derived from an EMBL/GenBank/DDBJ whole genome shotgun (WGS) entry which is preliminary data.</text>
</comment>
<reference evidence="1 2" key="1">
    <citation type="journal article" date="2016" name="Nat. Commun.">
        <title>Thousands of microbial genomes shed light on interconnected biogeochemical processes in an aquifer system.</title>
        <authorList>
            <person name="Anantharaman K."/>
            <person name="Brown C.T."/>
            <person name="Hug L.A."/>
            <person name="Sharon I."/>
            <person name="Castelle C.J."/>
            <person name="Probst A.J."/>
            <person name="Thomas B.C."/>
            <person name="Singh A."/>
            <person name="Wilkins M.J."/>
            <person name="Karaoz U."/>
            <person name="Brodie E.L."/>
            <person name="Williams K.H."/>
            <person name="Hubbard S.S."/>
            <person name="Banfield J.F."/>
        </authorList>
    </citation>
    <scope>NUCLEOTIDE SEQUENCE [LARGE SCALE GENOMIC DNA]</scope>
</reference>
<proteinExistence type="predicted"/>
<accession>A0A1F5S598</accession>
<evidence type="ECO:0000313" key="1">
    <source>
        <dbReference type="EMBL" id="OGF21857.1"/>
    </source>
</evidence>
<dbReference type="EMBL" id="MFFS01000049">
    <property type="protein sequence ID" value="OGF21857.1"/>
    <property type="molecule type" value="Genomic_DNA"/>
</dbReference>
<gene>
    <name evidence="1" type="ORF">A2Y83_01775</name>
</gene>
<dbReference type="STRING" id="1797985.A2Y83_01775"/>
<name>A0A1F5S598_9BACT</name>
<protein>
    <submittedName>
        <fullName evidence="1">Uncharacterized protein</fullName>
    </submittedName>
</protein>
<sequence>MPKTSPQSSSLNKLGTGYSKGEEVKEYEEVWTGDYIFENEWQSFRTKKDRALELKSVFHECQKGRRKIAVKVVDIVGNDTMKVVEVNV</sequence>
<dbReference type="Proteomes" id="UP000178323">
    <property type="component" value="Unassembled WGS sequence"/>
</dbReference>
<dbReference type="AlphaFoldDB" id="A0A1F5S598"/>